<feature type="signal peptide" evidence="1">
    <location>
        <begin position="1"/>
        <end position="22"/>
    </location>
</feature>
<dbReference type="AlphaFoldDB" id="A0A2A4GVZ4"/>
<keyword evidence="1" id="KW-0732">Signal</keyword>
<accession>A0A2A4GVZ4</accession>
<feature type="chain" id="PRO_5039355834" description="Lactococcin 972 family bacteriocin" evidence="1">
    <location>
        <begin position="23"/>
        <end position="97"/>
    </location>
</feature>
<name>A0A2A4GVZ4_9STAP</name>
<organism evidence="2 3">
    <name type="scientific">Staphylococcus delphini</name>
    <dbReference type="NCBI Taxonomy" id="53344"/>
    <lineage>
        <taxon>Bacteria</taxon>
        <taxon>Bacillati</taxon>
        <taxon>Bacillota</taxon>
        <taxon>Bacilli</taxon>
        <taxon>Bacillales</taxon>
        <taxon>Staphylococcaceae</taxon>
        <taxon>Staphylococcus</taxon>
        <taxon>Staphylococcus intermedius group</taxon>
    </lineage>
</organism>
<dbReference type="RefSeq" id="WP_096593397.1">
    <property type="nucleotide sequence ID" value="NZ_MWRM01000003.1"/>
</dbReference>
<proteinExistence type="predicted"/>
<reference evidence="2 3" key="1">
    <citation type="journal article" date="2017" name="PLoS ONE">
        <title>Development of a real-time PCR for detection of Staphylococcus pseudintermedius using a novel automated comparison of whole-genome sequences.</title>
        <authorList>
            <person name="Verstappen K.M."/>
            <person name="Huijbregts L."/>
            <person name="Spaninks M."/>
            <person name="Wagenaar J.A."/>
            <person name="Fluit A.C."/>
            <person name="Duim B."/>
        </authorList>
    </citation>
    <scope>NUCLEOTIDE SEQUENCE [LARGE SCALE GENOMIC DNA]</scope>
    <source>
        <strain evidence="2 3">215070706401-1</strain>
    </source>
</reference>
<protein>
    <recommendedName>
        <fullName evidence="4">Lactococcin 972 family bacteriocin</fullName>
    </recommendedName>
</protein>
<dbReference type="EMBL" id="MWUU01000015">
    <property type="protein sequence ID" value="PCF54306.1"/>
    <property type="molecule type" value="Genomic_DNA"/>
</dbReference>
<evidence type="ECO:0000313" key="3">
    <source>
        <dbReference type="Proteomes" id="UP000218335"/>
    </source>
</evidence>
<sequence>MKLKRILIFLMLAASISLSTPATVDATVKSPTFHGVKIHWEYGRTFFTYSYSIVQTGRFTHSATANSTFSGWKRPGVKAVAKQYVGWRSAVAYWNCR</sequence>
<evidence type="ECO:0000256" key="1">
    <source>
        <dbReference type="SAM" id="SignalP"/>
    </source>
</evidence>
<dbReference type="Proteomes" id="UP000218335">
    <property type="component" value="Unassembled WGS sequence"/>
</dbReference>
<comment type="caution">
    <text evidence="2">The sequence shown here is derived from an EMBL/GenBank/DDBJ whole genome shotgun (WGS) entry which is preliminary data.</text>
</comment>
<gene>
    <name evidence="2" type="ORF">B5C08_10555</name>
</gene>
<evidence type="ECO:0000313" key="2">
    <source>
        <dbReference type="EMBL" id="PCF54306.1"/>
    </source>
</evidence>
<evidence type="ECO:0008006" key="4">
    <source>
        <dbReference type="Google" id="ProtNLM"/>
    </source>
</evidence>